<proteinExistence type="predicted"/>
<gene>
    <name evidence="1" type="ORF">POCTA_138.1.T0400168</name>
</gene>
<keyword evidence="2" id="KW-1185">Reference proteome</keyword>
<dbReference type="Proteomes" id="UP000683925">
    <property type="component" value="Unassembled WGS sequence"/>
</dbReference>
<evidence type="ECO:0000313" key="2">
    <source>
        <dbReference type="Proteomes" id="UP000683925"/>
    </source>
</evidence>
<organism evidence="1 2">
    <name type="scientific">Paramecium octaurelia</name>
    <dbReference type="NCBI Taxonomy" id="43137"/>
    <lineage>
        <taxon>Eukaryota</taxon>
        <taxon>Sar</taxon>
        <taxon>Alveolata</taxon>
        <taxon>Ciliophora</taxon>
        <taxon>Intramacronucleata</taxon>
        <taxon>Oligohymenophorea</taxon>
        <taxon>Peniculida</taxon>
        <taxon>Parameciidae</taxon>
        <taxon>Paramecium</taxon>
    </lineage>
</organism>
<comment type="caution">
    <text evidence="1">The sequence shown here is derived from an EMBL/GenBank/DDBJ whole genome shotgun (WGS) entry which is preliminary data.</text>
</comment>
<name>A0A8S1UA25_PAROT</name>
<dbReference type="EMBL" id="CAJJDP010000040">
    <property type="protein sequence ID" value="CAD8161710.1"/>
    <property type="molecule type" value="Genomic_DNA"/>
</dbReference>
<dbReference type="AlphaFoldDB" id="A0A8S1UA25"/>
<protein>
    <submittedName>
        <fullName evidence="1">Uncharacterized protein</fullName>
    </submittedName>
</protein>
<reference evidence="1" key="1">
    <citation type="submission" date="2021-01" db="EMBL/GenBank/DDBJ databases">
        <authorList>
            <consortium name="Genoscope - CEA"/>
            <person name="William W."/>
        </authorList>
    </citation>
    <scope>NUCLEOTIDE SEQUENCE</scope>
</reference>
<evidence type="ECO:0000313" key="1">
    <source>
        <dbReference type="EMBL" id="CAD8161710.1"/>
    </source>
</evidence>
<dbReference type="OMA" id="HIDEQIY"/>
<accession>A0A8S1UA25</accession>
<sequence length="478" mass="56214">MNLYSPSNKKAVHINKEQLMNQRKNEIKRIASEGRHFRFKINEQDDEYYLNRIIALKAENDIAYNDSKRQEISHIDEQIYKELNFIKNQIETVKNELKLCDSVSSGRNRSNNPSIISSKTLETMHQKLSHIYTNNSVNHTSKIRNFSNYVIEKQQNLSPKSQCDQKISNSYIKWKNKAQQQGRKIENNNNVNVQQGQSNDYLFCLFSRLSNSSIIQLMGKNKIKVNQEDKCRNQCSYKTYTFKNNLITTFNEIDRFYSQNKFQKNFMIIGGKSTSKKKIVEQLIRSMILQLQSNVLSIKVSYAIHGSISKPDVFRQLPFNMQNQEVALYQQECHLQAPEVIFHQLQLLIQQSLTDPYYYIKQYFHDQLQMTQNPQIKKTLMNLINKDISCIKGYNIQLSTYNEKLQYNILTTNYLISSNNYSIFTGNSQSLLQNGQGHNFILECLEQMNNDETVRLFCINPLRYRINDSLHLLKMMIN</sequence>
<dbReference type="OrthoDB" id="294724at2759"/>